<dbReference type="EMBL" id="FOBB01000005">
    <property type="protein sequence ID" value="SEM58252.1"/>
    <property type="molecule type" value="Genomic_DNA"/>
</dbReference>
<proteinExistence type="predicted"/>
<dbReference type="AlphaFoldDB" id="A0A1H7ZI44"/>
<sequence length="183" mass="21960">MYSTDLIQRIFHQKEKGNTAPYEKVYGDLLAQRFEDSSCFDLSGRTIYWGLFSDGSYKDIISQYNETFYFYLWNDVRDFEVIIPARIYTNSGVYSNVRDLPLSERKVMFYSEMWVIGSYFPGLDGITRRPLKLFQAVSWSNREDRMSRLNQLFMLLFQYYFEEEPLLYEKEDYPQSNKRLLNG</sequence>
<evidence type="ECO:0000313" key="1">
    <source>
        <dbReference type="EMBL" id="SEM58252.1"/>
    </source>
</evidence>
<gene>
    <name evidence="1" type="ORF">SAMN04488505_105103</name>
</gene>
<reference evidence="1 2" key="1">
    <citation type="submission" date="2016-10" db="EMBL/GenBank/DDBJ databases">
        <authorList>
            <person name="de Groot N.N."/>
        </authorList>
    </citation>
    <scope>NUCLEOTIDE SEQUENCE [LARGE SCALE GENOMIC DNA]</scope>
    <source>
        <strain evidence="1 2">DSM 21039</strain>
    </source>
</reference>
<dbReference type="Proteomes" id="UP000198984">
    <property type="component" value="Unassembled WGS sequence"/>
</dbReference>
<name>A0A1H7ZI44_9BACT</name>
<protein>
    <submittedName>
        <fullName evidence="1">Uncharacterized protein</fullName>
    </submittedName>
</protein>
<dbReference type="RefSeq" id="WP_089916117.1">
    <property type="nucleotide sequence ID" value="NZ_FOBB01000005.1"/>
</dbReference>
<accession>A0A1H7ZI44</accession>
<evidence type="ECO:0000313" key="2">
    <source>
        <dbReference type="Proteomes" id="UP000198984"/>
    </source>
</evidence>
<keyword evidence="2" id="KW-1185">Reference proteome</keyword>
<organism evidence="1 2">
    <name type="scientific">Chitinophaga rupis</name>
    <dbReference type="NCBI Taxonomy" id="573321"/>
    <lineage>
        <taxon>Bacteria</taxon>
        <taxon>Pseudomonadati</taxon>
        <taxon>Bacteroidota</taxon>
        <taxon>Chitinophagia</taxon>
        <taxon>Chitinophagales</taxon>
        <taxon>Chitinophagaceae</taxon>
        <taxon>Chitinophaga</taxon>
    </lineage>
</organism>